<evidence type="ECO:0000256" key="13">
    <source>
        <dbReference type="RuleBase" id="RU000405"/>
    </source>
</evidence>
<dbReference type="InterPro" id="IPR011645">
    <property type="entry name" value="HNOB_dom_associated"/>
</dbReference>
<dbReference type="CDD" id="cd07302">
    <property type="entry name" value="CHD"/>
    <property type="match status" value="1"/>
</dbReference>
<evidence type="ECO:0000259" key="14">
    <source>
        <dbReference type="PROSITE" id="PS50125"/>
    </source>
</evidence>
<keyword evidence="10" id="KW-0472">Membrane</keyword>
<evidence type="ECO:0000256" key="9">
    <source>
        <dbReference type="ARBA" id="ARBA00023134"/>
    </source>
</evidence>
<dbReference type="Pfam" id="PF00211">
    <property type="entry name" value="Guanylate_cyc"/>
    <property type="match status" value="1"/>
</dbReference>
<dbReference type="Proteomes" id="UP001497497">
    <property type="component" value="Unassembled WGS sequence"/>
</dbReference>
<feature type="non-terminal residue" evidence="15">
    <location>
        <position position="1"/>
    </location>
</feature>
<dbReference type="InterPro" id="IPR029787">
    <property type="entry name" value="Nucleotide_cyclase"/>
</dbReference>
<dbReference type="InterPro" id="IPR050401">
    <property type="entry name" value="Cyclic_nucleotide_synthase"/>
</dbReference>
<organism evidence="15 16">
    <name type="scientific">Lymnaea stagnalis</name>
    <name type="common">Great pond snail</name>
    <name type="synonym">Helix stagnalis</name>
    <dbReference type="NCBI Taxonomy" id="6523"/>
    <lineage>
        <taxon>Eukaryota</taxon>
        <taxon>Metazoa</taxon>
        <taxon>Spiralia</taxon>
        <taxon>Lophotrochozoa</taxon>
        <taxon>Mollusca</taxon>
        <taxon>Gastropoda</taxon>
        <taxon>Heterobranchia</taxon>
        <taxon>Euthyneura</taxon>
        <taxon>Panpulmonata</taxon>
        <taxon>Hygrophila</taxon>
        <taxon>Lymnaeoidea</taxon>
        <taxon>Lymnaeidae</taxon>
        <taxon>Lymnaea</taxon>
    </lineage>
</organism>
<sequence length="201" mass="22347">VRKKLDETTAELKRTSKELEFEKQKTDRLLYQMLPEKVAIQLKNGQKVEAEKFDHVTILFSDIVTFTNIAAACTPLDIVNMLNEMYHRFDIKTTVHGVYKVETIGDAYMVVSGVPEKTDVHAQPVADFALDMVEQAACVMSPATGKPLQIRVGIHSGPVVAGVVGLKMPRYCLFGDTVNTASRMESHGIPGRIHLSPTTYR</sequence>
<dbReference type="GO" id="GO:0035556">
    <property type="term" value="P:intracellular signal transduction"/>
    <property type="evidence" value="ECO:0007669"/>
    <property type="project" value="InterPro"/>
</dbReference>
<dbReference type="Gene3D" id="3.30.70.1230">
    <property type="entry name" value="Nucleotide cyclase"/>
    <property type="match status" value="1"/>
</dbReference>
<dbReference type="InterPro" id="IPR018297">
    <property type="entry name" value="A/G_cyclase_CS"/>
</dbReference>
<keyword evidence="16" id="KW-1185">Reference proteome</keyword>
<name>A0AAV2I0N2_LYMST</name>
<evidence type="ECO:0000256" key="1">
    <source>
        <dbReference type="ARBA" id="ARBA00004479"/>
    </source>
</evidence>
<dbReference type="GO" id="GO:0005886">
    <property type="term" value="C:plasma membrane"/>
    <property type="evidence" value="ECO:0007669"/>
    <property type="project" value="TreeGrafter"/>
</dbReference>
<dbReference type="GO" id="GO:0001653">
    <property type="term" value="F:peptide receptor activity"/>
    <property type="evidence" value="ECO:0007669"/>
    <property type="project" value="TreeGrafter"/>
</dbReference>
<evidence type="ECO:0000256" key="7">
    <source>
        <dbReference type="ARBA" id="ARBA00022741"/>
    </source>
</evidence>
<dbReference type="PROSITE" id="PS00452">
    <property type="entry name" value="GUANYLATE_CYCLASE_1"/>
    <property type="match status" value="1"/>
</dbReference>
<evidence type="ECO:0000313" key="15">
    <source>
        <dbReference type="EMBL" id="CAL1539522.1"/>
    </source>
</evidence>
<dbReference type="SMART" id="SM00044">
    <property type="entry name" value="CYCc"/>
    <property type="match status" value="1"/>
</dbReference>
<evidence type="ECO:0000256" key="6">
    <source>
        <dbReference type="ARBA" id="ARBA00022729"/>
    </source>
</evidence>
<dbReference type="PROSITE" id="PS50125">
    <property type="entry name" value="GUANYLATE_CYCLASE_2"/>
    <property type="match status" value="1"/>
</dbReference>
<comment type="similarity">
    <text evidence="13">Belongs to the adenylyl cyclase class-4/guanylyl cyclase family.</text>
</comment>
<evidence type="ECO:0000256" key="5">
    <source>
        <dbReference type="ARBA" id="ARBA00022692"/>
    </source>
</evidence>
<evidence type="ECO:0000256" key="8">
    <source>
        <dbReference type="ARBA" id="ARBA00022989"/>
    </source>
</evidence>
<dbReference type="Pfam" id="PF07701">
    <property type="entry name" value="HNOBA"/>
    <property type="match status" value="1"/>
</dbReference>
<dbReference type="EMBL" id="CAXITT010000341">
    <property type="protein sequence ID" value="CAL1539522.1"/>
    <property type="molecule type" value="Genomic_DNA"/>
</dbReference>
<accession>A0AAV2I0N2</accession>
<evidence type="ECO:0000256" key="3">
    <source>
        <dbReference type="ARBA" id="ARBA00012202"/>
    </source>
</evidence>
<dbReference type="Gene3D" id="6.10.250.780">
    <property type="match status" value="1"/>
</dbReference>
<dbReference type="InterPro" id="IPR001054">
    <property type="entry name" value="A/G_cyclase"/>
</dbReference>
<dbReference type="SUPFAM" id="SSF55073">
    <property type="entry name" value="Nucleotide cyclase"/>
    <property type="match status" value="1"/>
</dbReference>
<evidence type="ECO:0000256" key="4">
    <source>
        <dbReference type="ARBA" id="ARBA00022490"/>
    </source>
</evidence>
<gene>
    <name evidence="15" type="ORF">GSLYS_00013265001</name>
</gene>
<dbReference type="FunFam" id="3.30.70.1230:FF:000007">
    <property type="entry name" value="Guanylate cyclase soluble subunit alpha-3"/>
    <property type="match status" value="1"/>
</dbReference>
<dbReference type="PANTHER" id="PTHR11920:SF335">
    <property type="entry name" value="GUANYLATE CYCLASE"/>
    <property type="match status" value="1"/>
</dbReference>
<dbReference type="GO" id="GO:0007168">
    <property type="term" value="P:receptor guanylyl cyclase signaling pathway"/>
    <property type="evidence" value="ECO:0007669"/>
    <property type="project" value="TreeGrafter"/>
</dbReference>
<dbReference type="GO" id="GO:0004016">
    <property type="term" value="F:adenylate cyclase activity"/>
    <property type="evidence" value="ECO:0007669"/>
    <property type="project" value="TreeGrafter"/>
</dbReference>
<dbReference type="GO" id="GO:0005737">
    <property type="term" value="C:cytoplasm"/>
    <property type="evidence" value="ECO:0007669"/>
    <property type="project" value="UniProtKB-SubCell"/>
</dbReference>
<dbReference type="PANTHER" id="PTHR11920">
    <property type="entry name" value="GUANYLYL CYCLASE"/>
    <property type="match status" value="1"/>
</dbReference>
<keyword evidence="6" id="KW-0732">Signal</keyword>
<keyword evidence="5" id="KW-0812">Transmembrane</keyword>
<dbReference type="AlphaFoldDB" id="A0AAV2I0N2"/>
<dbReference type="EC" id="4.6.1.2" evidence="3"/>
<evidence type="ECO:0000256" key="2">
    <source>
        <dbReference type="ARBA" id="ARBA00004496"/>
    </source>
</evidence>
<proteinExistence type="inferred from homology"/>
<dbReference type="GO" id="GO:0005525">
    <property type="term" value="F:GTP binding"/>
    <property type="evidence" value="ECO:0007669"/>
    <property type="project" value="UniProtKB-KW"/>
</dbReference>
<evidence type="ECO:0000256" key="12">
    <source>
        <dbReference type="ARBA" id="ARBA00023293"/>
    </source>
</evidence>
<keyword evidence="4" id="KW-0963">Cytoplasm</keyword>
<evidence type="ECO:0000256" key="10">
    <source>
        <dbReference type="ARBA" id="ARBA00023136"/>
    </source>
</evidence>
<protein>
    <recommendedName>
        <fullName evidence="3">guanylate cyclase</fullName>
        <ecNumber evidence="3">4.6.1.2</ecNumber>
    </recommendedName>
</protein>
<keyword evidence="11 13" id="KW-0456">Lyase</keyword>
<keyword evidence="8" id="KW-1133">Transmembrane helix</keyword>
<evidence type="ECO:0000313" key="16">
    <source>
        <dbReference type="Proteomes" id="UP001497497"/>
    </source>
</evidence>
<reference evidence="15 16" key="1">
    <citation type="submission" date="2024-04" db="EMBL/GenBank/DDBJ databases">
        <authorList>
            <consortium name="Genoscope - CEA"/>
            <person name="William W."/>
        </authorList>
    </citation>
    <scope>NUCLEOTIDE SEQUENCE [LARGE SCALE GENOMIC DNA]</scope>
</reference>
<keyword evidence="7" id="KW-0547">Nucleotide-binding</keyword>
<feature type="domain" description="Guanylate cyclase" evidence="14">
    <location>
        <begin position="57"/>
        <end position="185"/>
    </location>
</feature>
<dbReference type="GO" id="GO:0004383">
    <property type="term" value="F:guanylate cyclase activity"/>
    <property type="evidence" value="ECO:0007669"/>
    <property type="project" value="UniProtKB-EC"/>
</dbReference>
<keyword evidence="9" id="KW-0342">GTP-binding</keyword>
<comment type="subcellular location">
    <subcellularLocation>
        <location evidence="2">Cytoplasm</location>
    </subcellularLocation>
    <subcellularLocation>
        <location evidence="1">Membrane</location>
        <topology evidence="1">Single-pass type I membrane protein</topology>
    </subcellularLocation>
</comment>
<keyword evidence="12" id="KW-0141">cGMP biosynthesis</keyword>
<evidence type="ECO:0000256" key="11">
    <source>
        <dbReference type="ARBA" id="ARBA00023239"/>
    </source>
</evidence>
<comment type="caution">
    <text evidence="15">The sequence shown here is derived from an EMBL/GenBank/DDBJ whole genome shotgun (WGS) entry which is preliminary data.</text>
</comment>